<evidence type="ECO:0000313" key="7">
    <source>
        <dbReference type="Proteomes" id="UP000798046"/>
    </source>
</evidence>
<dbReference type="EMBL" id="VZRA01000002">
    <property type="protein sequence ID" value="KAB0670545.1"/>
    <property type="molecule type" value="Genomic_DNA"/>
</dbReference>
<comment type="caution">
    <text evidence="6">The sequence shown here is derived from an EMBL/GenBank/DDBJ whole genome shotgun (WGS) entry which is preliminary data.</text>
</comment>
<proteinExistence type="inferred from homology"/>
<evidence type="ECO:0000313" key="6">
    <source>
        <dbReference type="EMBL" id="KAB0670545.1"/>
    </source>
</evidence>
<comment type="similarity">
    <text evidence="4">Belongs to the MsrA Met sulfoxide reductase family.</text>
</comment>
<dbReference type="Gene3D" id="3.30.1060.10">
    <property type="entry name" value="Peptide methionine sulphoxide reductase MsrA"/>
    <property type="match status" value="1"/>
</dbReference>
<evidence type="ECO:0000259" key="5">
    <source>
        <dbReference type="Pfam" id="PF01625"/>
    </source>
</evidence>
<dbReference type="EC" id="1.8.4.11" evidence="4"/>
<evidence type="ECO:0000256" key="2">
    <source>
        <dbReference type="ARBA" id="ARBA00047806"/>
    </source>
</evidence>
<evidence type="ECO:0000256" key="1">
    <source>
        <dbReference type="ARBA" id="ARBA00023002"/>
    </source>
</evidence>
<feature type="active site" evidence="4">
    <location>
        <position position="10"/>
    </location>
</feature>
<dbReference type="GO" id="GO:0008113">
    <property type="term" value="F:peptide-methionine (S)-S-oxide reductase activity"/>
    <property type="evidence" value="ECO:0007669"/>
    <property type="project" value="UniProtKB-EC"/>
</dbReference>
<dbReference type="NCBIfam" id="TIGR00401">
    <property type="entry name" value="msrA"/>
    <property type="match status" value="1"/>
</dbReference>
<reference evidence="6 7" key="1">
    <citation type="journal article" date="2020" name="Microorganisms">
        <title>Description of Three Novel Members in the Family Geobacteraceae, Oryzomonas japonicum gen. nov., sp. nov., Oryzomonas sagensis sp. nov., and Oryzomonas ruber sp. nov.</title>
        <authorList>
            <person name="Xu Z."/>
            <person name="Masuda Y."/>
            <person name="Hayakawa C."/>
            <person name="Ushijima N."/>
            <person name="Kawano K."/>
            <person name="Shiratori Y."/>
            <person name="Senoo K."/>
            <person name="Itoh H."/>
        </authorList>
    </citation>
    <scope>NUCLEOTIDE SEQUENCE [LARGE SCALE GENOMIC DNA]</scope>
    <source>
        <strain evidence="6 7">Red100</strain>
    </source>
</reference>
<dbReference type="InterPro" id="IPR002569">
    <property type="entry name" value="Met_Sox_Rdtase_MsrA_dom"/>
</dbReference>
<evidence type="ECO:0000256" key="4">
    <source>
        <dbReference type="HAMAP-Rule" id="MF_01401"/>
    </source>
</evidence>
<dbReference type="PANTHER" id="PTHR43774">
    <property type="entry name" value="PEPTIDE METHIONINE SULFOXIDE REDUCTASE"/>
    <property type="match status" value="1"/>
</dbReference>
<dbReference type="Pfam" id="PF01625">
    <property type="entry name" value="PMSR"/>
    <property type="match status" value="1"/>
</dbReference>
<accession>A0ABQ6TPT9</accession>
<comment type="catalytic activity">
    <reaction evidence="3 4">
        <text>[thioredoxin]-disulfide + L-methionine + H2O = L-methionine (S)-S-oxide + [thioredoxin]-dithiol</text>
        <dbReference type="Rhea" id="RHEA:19993"/>
        <dbReference type="Rhea" id="RHEA-COMP:10698"/>
        <dbReference type="Rhea" id="RHEA-COMP:10700"/>
        <dbReference type="ChEBI" id="CHEBI:15377"/>
        <dbReference type="ChEBI" id="CHEBI:29950"/>
        <dbReference type="ChEBI" id="CHEBI:50058"/>
        <dbReference type="ChEBI" id="CHEBI:57844"/>
        <dbReference type="ChEBI" id="CHEBI:58772"/>
        <dbReference type="EC" id="1.8.4.11"/>
    </reaction>
</comment>
<dbReference type="SUPFAM" id="SSF55068">
    <property type="entry name" value="Peptide methionine sulfoxide reductase"/>
    <property type="match status" value="1"/>
</dbReference>
<feature type="domain" description="Peptide methionine sulphoxide reductase MsrA" evidence="5">
    <location>
        <begin position="3"/>
        <end position="150"/>
    </location>
</feature>
<gene>
    <name evidence="4 6" type="primary">msrA</name>
    <name evidence="6" type="ORF">F6V30_10425</name>
</gene>
<dbReference type="HAMAP" id="MF_01401">
    <property type="entry name" value="MsrA"/>
    <property type="match status" value="1"/>
</dbReference>
<dbReference type="PANTHER" id="PTHR43774:SF1">
    <property type="entry name" value="PEPTIDE METHIONINE SULFOXIDE REDUCTASE MSRA 2"/>
    <property type="match status" value="1"/>
</dbReference>
<keyword evidence="7" id="KW-1185">Reference proteome</keyword>
<dbReference type="Proteomes" id="UP000798046">
    <property type="component" value="Unassembled WGS sequence"/>
</dbReference>
<sequence length="155" mass="17308">MEKATFAAGCFWGVEDAFMGAPGVVATRVGYTGGRTENPTYGDVCSHATGHAEAVEITFDPQLTTYDRLLDLFWECHDPTQVNRQGPDVGDQYRSAIFYHSEEQRQAAEAALERLDLSGRLRRRIVTEIVPATTFWEAEAYHQKYHQKQGGGCGF</sequence>
<comment type="function">
    <text evidence="4">Has an important function as a repair enzyme for proteins that have been inactivated by oxidation. Catalyzes the reversible oxidation-reduction of methionine sulfoxide in proteins to methionine.</text>
</comment>
<keyword evidence="1 4" id="KW-0560">Oxidoreductase</keyword>
<evidence type="ECO:0000256" key="3">
    <source>
        <dbReference type="ARBA" id="ARBA00048782"/>
    </source>
</evidence>
<dbReference type="InterPro" id="IPR036509">
    <property type="entry name" value="Met_Sox_Rdtase_MsrA_sf"/>
</dbReference>
<protein>
    <recommendedName>
        <fullName evidence="4">Peptide methionine sulfoxide reductase MsrA</fullName>
        <shortName evidence="4">Protein-methionine-S-oxide reductase</shortName>
        <ecNumber evidence="4">1.8.4.11</ecNumber>
    </recommendedName>
    <alternativeName>
        <fullName evidence="4">Peptide-methionine (S)-S-oxide reductase</fullName>
        <shortName evidence="4">Peptide Met(O) reductase</shortName>
    </alternativeName>
</protein>
<name>A0ABQ6TPT9_9BACT</name>
<dbReference type="RefSeq" id="WP_151156904.1">
    <property type="nucleotide sequence ID" value="NZ_VZRA01000002.1"/>
</dbReference>
<comment type="catalytic activity">
    <reaction evidence="2 4">
        <text>L-methionyl-[protein] + [thioredoxin]-disulfide + H2O = L-methionyl-(S)-S-oxide-[protein] + [thioredoxin]-dithiol</text>
        <dbReference type="Rhea" id="RHEA:14217"/>
        <dbReference type="Rhea" id="RHEA-COMP:10698"/>
        <dbReference type="Rhea" id="RHEA-COMP:10700"/>
        <dbReference type="Rhea" id="RHEA-COMP:12313"/>
        <dbReference type="Rhea" id="RHEA-COMP:12315"/>
        <dbReference type="ChEBI" id="CHEBI:15377"/>
        <dbReference type="ChEBI" id="CHEBI:16044"/>
        <dbReference type="ChEBI" id="CHEBI:29950"/>
        <dbReference type="ChEBI" id="CHEBI:44120"/>
        <dbReference type="ChEBI" id="CHEBI:50058"/>
        <dbReference type="EC" id="1.8.4.11"/>
    </reaction>
</comment>
<organism evidence="6 7">
    <name type="scientific">Oryzomonas sagensis</name>
    <dbReference type="NCBI Taxonomy" id="2603857"/>
    <lineage>
        <taxon>Bacteria</taxon>
        <taxon>Pseudomonadati</taxon>
        <taxon>Thermodesulfobacteriota</taxon>
        <taxon>Desulfuromonadia</taxon>
        <taxon>Geobacterales</taxon>
        <taxon>Geobacteraceae</taxon>
        <taxon>Oryzomonas</taxon>
    </lineage>
</organism>